<accession>A0A9J6E2E5</accession>
<dbReference type="EMBL" id="JABSTU010000006">
    <property type="protein sequence ID" value="KAH8028337.1"/>
    <property type="molecule type" value="Genomic_DNA"/>
</dbReference>
<organism evidence="1 2">
    <name type="scientific">Rhipicephalus microplus</name>
    <name type="common">Cattle tick</name>
    <name type="synonym">Boophilus microplus</name>
    <dbReference type="NCBI Taxonomy" id="6941"/>
    <lineage>
        <taxon>Eukaryota</taxon>
        <taxon>Metazoa</taxon>
        <taxon>Ecdysozoa</taxon>
        <taxon>Arthropoda</taxon>
        <taxon>Chelicerata</taxon>
        <taxon>Arachnida</taxon>
        <taxon>Acari</taxon>
        <taxon>Parasitiformes</taxon>
        <taxon>Ixodida</taxon>
        <taxon>Ixodoidea</taxon>
        <taxon>Ixodidae</taxon>
        <taxon>Rhipicephalinae</taxon>
        <taxon>Rhipicephalus</taxon>
        <taxon>Boophilus</taxon>
    </lineage>
</organism>
<proteinExistence type="predicted"/>
<dbReference type="AlphaFoldDB" id="A0A9J6E2E5"/>
<comment type="caution">
    <text evidence="1">The sequence shown here is derived from an EMBL/GenBank/DDBJ whole genome shotgun (WGS) entry which is preliminary data.</text>
</comment>
<reference evidence="1" key="1">
    <citation type="journal article" date="2020" name="Cell">
        <title>Large-Scale Comparative Analyses of Tick Genomes Elucidate Their Genetic Diversity and Vector Capacities.</title>
        <authorList>
            <consortium name="Tick Genome and Microbiome Consortium (TIGMIC)"/>
            <person name="Jia N."/>
            <person name="Wang J."/>
            <person name="Shi W."/>
            <person name="Du L."/>
            <person name="Sun Y."/>
            <person name="Zhan W."/>
            <person name="Jiang J.F."/>
            <person name="Wang Q."/>
            <person name="Zhang B."/>
            <person name="Ji P."/>
            <person name="Bell-Sakyi L."/>
            <person name="Cui X.M."/>
            <person name="Yuan T.T."/>
            <person name="Jiang B.G."/>
            <person name="Yang W.F."/>
            <person name="Lam T.T."/>
            <person name="Chang Q.C."/>
            <person name="Ding S.J."/>
            <person name="Wang X.J."/>
            <person name="Zhu J.G."/>
            <person name="Ruan X.D."/>
            <person name="Zhao L."/>
            <person name="Wei J.T."/>
            <person name="Ye R.Z."/>
            <person name="Que T.C."/>
            <person name="Du C.H."/>
            <person name="Zhou Y.H."/>
            <person name="Cheng J.X."/>
            <person name="Dai P.F."/>
            <person name="Guo W.B."/>
            <person name="Han X.H."/>
            <person name="Huang E.J."/>
            <person name="Li L.F."/>
            <person name="Wei W."/>
            <person name="Gao Y.C."/>
            <person name="Liu J.Z."/>
            <person name="Shao H.Z."/>
            <person name="Wang X."/>
            <person name="Wang C.C."/>
            <person name="Yang T.C."/>
            <person name="Huo Q.B."/>
            <person name="Li W."/>
            <person name="Chen H.Y."/>
            <person name="Chen S.E."/>
            <person name="Zhou L.G."/>
            <person name="Ni X.B."/>
            <person name="Tian J.H."/>
            <person name="Sheng Y."/>
            <person name="Liu T."/>
            <person name="Pan Y.S."/>
            <person name="Xia L.Y."/>
            <person name="Li J."/>
            <person name="Zhao F."/>
            <person name="Cao W.C."/>
        </authorList>
    </citation>
    <scope>NUCLEOTIDE SEQUENCE</scope>
    <source>
        <strain evidence="1">Rmic-2018</strain>
    </source>
</reference>
<dbReference type="Proteomes" id="UP000821866">
    <property type="component" value="Chromosome 4"/>
</dbReference>
<protein>
    <submittedName>
        <fullName evidence="1">Uncharacterized protein</fullName>
    </submittedName>
</protein>
<gene>
    <name evidence="1" type="ORF">HPB51_016160</name>
</gene>
<keyword evidence="2" id="KW-1185">Reference proteome</keyword>
<reference evidence="1" key="2">
    <citation type="submission" date="2021-09" db="EMBL/GenBank/DDBJ databases">
        <authorList>
            <person name="Jia N."/>
            <person name="Wang J."/>
            <person name="Shi W."/>
            <person name="Du L."/>
            <person name="Sun Y."/>
            <person name="Zhan W."/>
            <person name="Jiang J."/>
            <person name="Wang Q."/>
            <person name="Zhang B."/>
            <person name="Ji P."/>
            <person name="Sakyi L.B."/>
            <person name="Cui X."/>
            <person name="Yuan T."/>
            <person name="Jiang B."/>
            <person name="Yang W."/>
            <person name="Lam T.T.-Y."/>
            <person name="Chang Q."/>
            <person name="Ding S."/>
            <person name="Wang X."/>
            <person name="Zhu J."/>
            <person name="Ruan X."/>
            <person name="Zhao L."/>
            <person name="Wei J."/>
            <person name="Que T."/>
            <person name="Du C."/>
            <person name="Cheng J."/>
            <person name="Dai P."/>
            <person name="Han X."/>
            <person name="Huang E."/>
            <person name="Gao Y."/>
            <person name="Liu J."/>
            <person name="Shao H."/>
            <person name="Ye R."/>
            <person name="Li L."/>
            <person name="Wei W."/>
            <person name="Wang X."/>
            <person name="Wang C."/>
            <person name="Huo Q."/>
            <person name="Li W."/>
            <person name="Guo W."/>
            <person name="Chen H."/>
            <person name="Chen S."/>
            <person name="Zhou L."/>
            <person name="Zhou L."/>
            <person name="Ni X."/>
            <person name="Tian J."/>
            <person name="Zhou Y."/>
            <person name="Sheng Y."/>
            <person name="Liu T."/>
            <person name="Pan Y."/>
            <person name="Xia L."/>
            <person name="Li J."/>
            <person name="Zhao F."/>
            <person name="Cao W."/>
        </authorList>
    </citation>
    <scope>NUCLEOTIDE SEQUENCE</scope>
    <source>
        <strain evidence="1">Rmic-2018</strain>
        <tissue evidence="1">Larvae</tissue>
    </source>
</reference>
<evidence type="ECO:0000313" key="2">
    <source>
        <dbReference type="Proteomes" id="UP000821866"/>
    </source>
</evidence>
<name>A0A9J6E2E5_RHIMP</name>
<sequence>MYAAIPLPMFLQCPGRPPIPWQQWRPLVQVYVDAAVKDAPPEHKKALLLNALGVEGLMSYLLAVEDESIAAVDHTCLARRPPGKTRMVQGSSSWMRYLMSESIQCACVPHFRC</sequence>
<evidence type="ECO:0000313" key="1">
    <source>
        <dbReference type="EMBL" id="KAH8028337.1"/>
    </source>
</evidence>